<feature type="compositionally biased region" description="Low complexity" evidence="1">
    <location>
        <begin position="1"/>
        <end position="26"/>
    </location>
</feature>
<feature type="non-terminal residue" evidence="2">
    <location>
        <position position="163"/>
    </location>
</feature>
<evidence type="ECO:0000313" key="2">
    <source>
        <dbReference type="EMBL" id="TKA48823.1"/>
    </source>
</evidence>
<feature type="compositionally biased region" description="Basic and acidic residues" evidence="1">
    <location>
        <begin position="31"/>
        <end position="48"/>
    </location>
</feature>
<dbReference type="CDD" id="cd09917">
    <property type="entry name" value="F-box_SF"/>
    <property type="match status" value="1"/>
</dbReference>
<comment type="caution">
    <text evidence="2">The sequence shown here is derived from an EMBL/GenBank/DDBJ whole genome shotgun (WGS) entry which is preliminary data.</text>
</comment>
<dbReference type="SUPFAM" id="SSF81383">
    <property type="entry name" value="F-box domain"/>
    <property type="match status" value="1"/>
</dbReference>
<proteinExistence type="predicted"/>
<dbReference type="InterPro" id="IPR036047">
    <property type="entry name" value="F-box-like_dom_sf"/>
</dbReference>
<keyword evidence="3" id="KW-1185">Reference proteome</keyword>
<dbReference type="Gene3D" id="1.20.1280.50">
    <property type="match status" value="1"/>
</dbReference>
<feature type="region of interest" description="Disordered" evidence="1">
    <location>
        <begin position="1"/>
        <end position="90"/>
    </location>
</feature>
<organism evidence="2 3">
    <name type="scientific">Cryomyces minteri</name>
    <dbReference type="NCBI Taxonomy" id="331657"/>
    <lineage>
        <taxon>Eukaryota</taxon>
        <taxon>Fungi</taxon>
        <taxon>Dikarya</taxon>
        <taxon>Ascomycota</taxon>
        <taxon>Pezizomycotina</taxon>
        <taxon>Dothideomycetes</taxon>
        <taxon>Dothideomycetes incertae sedis</taxon>
        <taxon>Cryomyces</taxon>
    </lineage>
</organism>
<reference evidence="2 3" key="1">
    <citation type="submission" date="2017-03" db="EMBL/GenBank/DDBJ databases">
        <title>Genomes of endolithic fungi from Antarctica.</title>
        <authorList>
            <person name="Coleine C."/>
            <person name="Masonjones S."/>
            <person name="Stajich J.E."/>
        </authorList>
    </citation>
    <scope>NUCLEOTIDE SEQUENCE [LARGE SCALE GENOMIC DNA]</scope>
    <source>
        <strain evidence="2 3">CCFEE 5187</strain>
    </source>
</reference>
<evidence type="ECO:0000313" key="3">
    <source>
        <dbReference type="Proteomes" id="UP000308768"/>
    </source>
</evidence>
<dbReference type="Proteomes" id="UP000308768">
    <property type="component" value="Unassembled WGS sequence"/>
</dbReference>
<dbReference type="EMBL" id="NAJN01002801">
    <property type="protein sequence ID" value="TKA48823.1"/>
    <property type="molecule type" value="Genomic_DNA"/>
</dbReference>
<gene>
    <name evidence="2" type="ORF">B0A49_12368</name>
</gene>
<name>A0A4U0VII5_9PEZI</name>
<accession>A0A4U0VII5</accession>
<protein>
    <submittedName>
        <fullName evidence="2">Uncharacterized protein</fullName>
    </submittedName>
</protein>
<dbReference type="AlphaFoldDB" id="A0A4U0VII5"/>
<evidence type="ECO:0000256" key="1">
    <source>
        <dbReference type="SAM" id="MobiDB-lite"/>
    </source>
</evidence>
<sequence length="163" mass="18156">MDSRRGSIGSDAPSSSSSDLYRSTGSVQEELSSKDDVEDLPLMKRGLDSVDPEGPGRLARLRFDEQELPQMTKRELESDGFDESVETKRRKVEQLPDDTMTATALTTAGLPAEIWQYVFQWLPPTCLGQVLQVSQAFKRYLTDIQPGPSSNPISRLHVVEPET</sequence>